<evidence type="ECO:0000256" key="1">
    <source>
        <dbReference type="ARBA" id="ARBA00001933"/>
    </source>
</evidence>
<dbReference type="GO" id="GO:0004794">
    <property type="term" value="F:threonine deaminase activity"/>
    <property type="evidence" value="ECO:0007669"/>
    <property type="project" value="TreeGrafter"/>
</dbReference>
<dbReference type="RefSeq" id="WP_132197745.1">
    <property type="nucleotide sequence ID" value="NZ_SMKY01000050.1"/>
</dbReference>
<dbReference type="SUPFAM" id="SSF53686">
    <property type="entry name" value="Tryptophan synthase beta subunit-like PLP-dependent enzymes"/>
    <property type="match status" value="1"/>
</dbReference>
<dbReference type="GO" id="GO:0003941">
    <property type="term" value="F:L-serine ammonia-lyase activity"/>
    <property type="evidence" value="ECO:0007669"/>
    <property type="project" value="TreeGrafter"/>
</dbReference>
<dbReference type="CDD" id="cd01563">
    <property type="entry name" value="Thr-synth_1"/>
    <property type="match status" value="1"/>
</dbReference>
<protein>
    <submittedName>
        <fullName evidence="5">Threonine synthase</fullName>
        <ecNumber evidence="5">4.2.3.1</ecNumber>
    </submittedName>
</protein>
<dbReference type="InterPro" id="IPR036052">
    <property type="entry name" value="TrpB-like_PALP_sf"/>
</dbReference>
<dbReference type="EC" id="4.2.3.1" evidence="5"/>
<evidence type="ECO:0000259" key="4">
    <source>
        <dbReference type="Pfam" id="PF00291"/>
    </source>
</evidence>
<dbReference type="InterPro" id="IPR001926">
    <property type="entry name" value="TrpB-like_PALP"/>
</dbReference>
<name>A0A4R5BFX5_9ACTN</name>
<dbReference type="Proteomes" id="UP000295578">
    <property type="component" value="Unassembled WGS sequence"/>
</dbReference>
<dbReference type="Gene3D" id="3.40.50.1100">
    <property type="match status" value="2"/>
</dbReference>
<dbReference type="GO" id="GO:0009097">
    <property type="term" value="P:isoleucine biosynthetic process"/>
    <property type="evidence" value="ECO:0007669"/>
    <property type="project" value="TreeGrafter"/>
</dbReference>
<dbReference type="GO" id="GO:0006565">
    <property type="term" value="P:L-serine catabolic process"/>
    <property type="evidence" value="ECO:0007669"/>
    <property type="project" value="TreeGrafter"/>
</dbReference>
<dbReference type="NCBIfam" id="NF006050">
    <property type="entry name" value="PRK08197.1"/>
    <property type="match status" value="1"/>
</dbReference>
<dbReference type="GO" id="GO:0004795">
    <property type="term" value="F:threonine synthase activity"/>
    <property type="evidence" value="ECO:0007669"/>
    <property type="project" value="UniProtKB-EC"/>
</dbReference>
<evidence type="ECO:0000313" key="5">
    <source>
        <dbReference type="EMBL" id="TDD83796.1"/>
    </source>
</evidence>
<organism evidence="5 6">
    <name type="scientific">Actinomadura darangshiensis</name>
    <dbReference type="NCBI Taxonomy" id="705336"/>
    <lineage>
        <taxon>Bacteria</taxon>
        <taxon>Bacillati</taxon>
        <taxon>Actinomycetota</taxon>
        <taxon>Actinomycetes</taxon>
        <taxon>Streptosporangiales</taxon>
        <taxon>Thermomonosporaceae</taxon>
        <taxon>Actinomadura</taxon>
    </lineage>
</organism>
<keyword evidence="6" id="KW-1185">Reference proteome</keyword>
<dbReference type="AlphaFoldDB" id="A0A4R5BFX5"/>
<dbReference type="GO" id="GO:0006567">
    <property type="term" value="P:L-threonine catabolic process"/>
    <property type="evidence" value="ECO:0007669"/>
    <property type="project" value="TreeGrafter"/>
</dbReference>
<dbReference type="InterPro" id="IPR050147">
    <property type="entry name" value="Ser/Thr_Dehydratase"/>
</dbReference>
<feature type="domain" description="Tryptophan synthase beta chain-like PALP" evidence="4">
    <location>
        <begin position="74"/>
        <end position="380"/>
    </location>
</feature>
<dbReference type="PROSITE" id="PS00165">
    <property type="entry name" value="DEHYDRATASE_SER_THR"/>
    <property type="match status" value="1"/>
</dbReference>
<gene>
    <name evidence="5" type="ORF">E1293_13975</name>
</gene>
<dbReference type="OrthoDB" id="9778118at2"/>
<dbReference type="GO" id="GO:0030170">
    <property type="term" value="F:pyridoxal phosphate binding"/>
    <property type="evidence" value="ECO:0007669"/>
    <property type="project" value="InterPro"/>
</dbReference>
<accession>A0A4R5BFX5</accession>
<sequence length="405" mass="42798">MPFSFLSHLECSRTGARFDADAVSGTSPEGAPLLARYDLERVRGAVTPGDIAARPPDLWRYHEVLPVRSPEHVVTLGEGMTPLLPMRNYGGRAGVPRLLMKDEGLIPTGSFKARGAAVGVSRAAELGVRGIAMPTNGNAGAAWALYAARAGLAGLIAMPADAPPITMKECQVSGADLYRVDGLIGDAGKLVAAAVPERNGYQEVSTLKEPYRLEGKKTMGYEIAEQLGWRVPDVILYPTGGGVGIIGIYKAILEMQELGWLGPKLPRLVAVQATGCAPIVDAFERGARESVPPADARTVAFGITVPKALGDFLVLDAVYATEGTAVAVTDEELLDAQRELARLEGAFICPEGAACFAALGKLRESNWLGEEDEVVVLNTGAGIKYPETVDLDAPLLARTEPIPSD</sequence>
<comment type="caution">
    <text evidence="5">The sequence shown here is derived from an EMBL/GenBank/DDBJ whole genome shotgun (WGS) entry which is preliminary data.</text>
</comment>
<keyword evidence="3 5" id="KW-0456">Lyase</keyword>
<comment type="cofactor">
    <cofactor evidence="1">
        <name>pyridoxal 5'-phosphate</name>
        <dbReference type="ChEBI" id="CHEBI:597326"/>
    </cofactor>
</comment>
<proteinExistence type="predicted"/>
<evidence type="ECO:0000256" key="2">
    <source>
        <dbReference type="ARBA" id="ARBA00022898"/>
    </source>
</evidence>
<reference evidence="5 6" key="1">
    <citation type="submission" date="2019-03" db="EMBL/GenBank/DDBJ databases">
        <title>Draft genome sequences of novel Actinobacteria.</title>
        <authorList>
            <person name="Sahin N."/>
            <person name="Ay H."/>
            <person name="Saygin H."/>
        </authorList>
    </citation>
    <scope>NUCLEOTIDE SEQUENCE [LARGE SCALE GENOMIC DNA]</scope>
    <source>
        <strain evidence="5 6">DSM 45941</strain>
    </source>
</reference>
<dbReference type="InterPro" id="IPR000634">
    <property type="entry name" value="Ser/Thr_deHydtase_PyrdxlP-BS"/>
</dbReference>
<dbReference type="EMBL" id="SMKY01000050">
    <property type="protein sequence ID" value="TDD83796.1"/>
    <property type="molecule type" value="Genomic_DNA"/>
</dbReference>
<evidence type="ECO:0000256" key="3">
    <source>
        <dbReference type="ARBA" id="ARBA00023239"/>
    </source>
</evidence>
<keyword evidence="2" id="KW-0663">Pyridoxal phosphate</keyword>
<dbReference type="PANTHER" id="PTHR48078:SF6">
    <property type="entry name" value="L-THREONINE DEHYDRATASE CATABOLIC TDCB"/>
    <property type="match status" value="1"/>
</dbReference>
<dbReference type="Pfam" id="PF00291">
    <property type="entry name" value="PALP"/>
    <property type="match status" value="1"/>
</dbReference>
<dbReference type="PANTHER" id="PTHR48078">
    <property type="entry name" value="THREONINE DEHYDRATASE, MITOCHONDRIAL-RELATED"/>
    <property type="match status" value="1"/>
</dbReference>
<evidence type="ECO:0000313" key="6">
    <source>
        <dbReference type="Proteomes" id="UP000295578"/>
    </source>
</evidence>